<evidence type="ECO:0000313" key="6">
    <source>
        <dbReference type="EMBL" id="CAG9854348.1"/>
    </source>
</evidence>
<evidence type="ECO:0000256" key="5">
    <source>
        <dbReference type="ARBA" id="ARBA00023273"/>
    </source>
</evidence>
<reference evidence="6" key="1">
    <citation type="submission" date="2022-01" db="EMBL/GenBank/DDBJ databases">
        <authorList>
            <person name="King R."/>
        </authorList>
    </citation>
    <scope>NUCLEOTIDE SEQUENCE</scope>
</reference>
<evidence type="ECO:0000313" key="7">
    <source>
        <dbReference type="Proteomes" id="UP001153712"/>
    </source>
</evidence>
<evidence type="ECO:0000256" key="2">
    <source>
        <dbReference type="ARBA" id="ARBA00022490"/>
    </source>
</evidence>
<evidence type="ECO:0000256" key="4">
    <source>
        <dbReference type="ARBA" id="ARBA00023212"/>
    </source>
</evidence>
<dbReference type="GO" id="GO:0036038">
    <property type="term" value="C:MKS complex"/>
    <property type="evidence" value="ECO:0007669"/>
    <property type="project" value="TreeGrafter"/>
</dbReference>
<keyword evidence="7" id="KW-1185">Reference proteome</keyword>
<proteinExistence type="predicted"/>
<dbReference type="PANTHER" id="PTHR12968:SF4">
    <property type="entry name" value="TECTONIC-LIKE COMPLEX MEMBER MKS1"/>
    <property type="match status" value="1"/>
</dbReference>
<comment type="subcellular location">
    <subcellularLocation>
        <location evidence="1">Cytoplasm</location>
        <location evidence="1">Cytoskeleton</location>
        <location evidence="1">Cilium basal body</location>
    </subcellularLocation>
</comment>
<evidence type="ECO:0000256" key="3">
    <source>
        <dbReference type="ARBA" id="ARBA00022794"/>
    </source>
</evidence>
<dbReference type="GO" id="GO:0060271">
    <property type="term" value="P:cilium assembly"/>
    <property type="evidence" value="ECO:0007669"/>
    <property type="project" value="TreeGrafter"/>
</dbReference>
<dbReference type="AlphaFoldDB" id="A0A9N9XHQ9"/>
<keyword evidence="5" id="KW-0966">Cell projection</keyword>
<dbReference type="OrthoDB" id="10263520at2759"/>
<keyword evidence="2" id="KW-0963">Cytoplasm</keyword>
<evidence type="ECO:0000256" key="1">
    <source>
        <dbReference type="ARBA" id="ARBA00004120"/>
    </source>
</evidence>
<keyword evidence="3" id="KW-0970">Cilium biogenesis/degradation</keyword>
<name>A0A9N9XHQ9_PHYSR</name>
<gene>
    <name evidence="6" type="ORF">PHYEVI_LOCUS811</name>
</gene>
<dbReference type="Proteomes" id="UP001153712">
    <property type="component" value="Chromosome 1"/>
</dbReference>
<sequence>MLKNNDKLIRYTGYYKSPDGIENFKIRIRLTEAIEANEIDEEDGEKWHVKEFAWQEKCFNKMEIQYFSDIANCATDLEKRYHQQITHGECTNDSIFFTCVDGDYNGVTDTPVNESRTILEKLMEDFHLTEECDTKYTEYDLEKSLTNAVQNKIIPNNVEKMFIIADLGEYSEETWIKNEIVLCAIRYDRISKTVSVFPDFTTTKPYTLTIFGQKLRRIRYFLEHASADIPDTEAFKENEIFRKVSEKKISLTREIIGDSFFLPPKNRLYVYLFFDILASKGFEYKDLFLQYFIDLPEHWYCDNPANLAGVTSICHRKNEENIAFYGHNFDVTLEYDIQSLETTSVPKSPCIYFQVVSKSPWNLYRTEGMTYQFLPVSTPGCHRFNSNCFRFDYSNCFGKLRRYFIGDAYNYKDVRWIGLPADLCDTGTFNKFGVNTMGTGEIEFRVNVVHQSQAFMREFRDGDVQTKFVYEKLNSSNLIRSVNQVLMAFKKARRKMYEVKKHV</sequence>
<protein>
    <submittedName>
        <fullName evidence="6">Uncharacterized protein</fullName>
    </submittedName>
</protein>
<dbReference type="EMBL" id="OU900094">
    <property type="protein sequence ID" value="CAG9854348.1"/>
    <property type="molecule type" value="Genomic_DNA"/>
</dbReference>
<organism evidence="6 7">
    <name type="scientific">Phyllotreta striolata</name>
    <name type="common">Striped flea beetle</name>
    <name type="synonym">Crioceris striolata</name>
    <dbReference type="NCBI Taxonomy" id="444603"/>
    <lineage>
        <taxon>Eukaryota</taxon>
        <taxon>Metazoa</taxon>
        <taxon>Ecdysozoa</taxon>
        <taxon>Arthropoda</taxon>
        <taxon>Hexapoda</taxon>
        <taxon>Insecta</taxon>
        <taxon>Pterygota</taxon>
        <taxon>Neoptera</taxon>
        <taxon>Endopterygota</taxon>
        <taxon>Coleoptera</taxon>
        <taxon>Polyphaga</taxon>
        <taxon>Cucujiformia</taxon>
        <taxon>Chrysomeloidea</taxon>
        <taxon>Chrysomelidae</taxon>
        <taxon>Galerucinae</taxon>
        <taxon>Alticini</taxon>
        <taxon>Phyllotreta</taxon>
    </lineage>
</organism>
<dbReference type="Pfam" id="PF07162">
    <property type="entry name" value="B9-C2"/>
    <property type="match status" value="1"/>
</dbReference>
<dbReference type="InterPro" id="IPR010796">
    <property type="entry name" value="C2_B9-type_dom"/>
</dbReference>
<keyword evidence="4" id="KW-0206">Cytoskeleton</keyword>
<dbReference type="PANTHER" id="PTHR12968">
    <property type="entry name" value="B9 DOMAIN-CONTAINING"/>
    <property type="match status" value="1"/>
</dbReference>
<accession>A0A9N9XHQ9</accession>